<sequence>MAHLRWLPHSMKVQKLAVLPYISSKMQTFWVSDGLHSVHTITLSDMDAAVTYDGDETQEKLIRITVIQAVLSAEKIQDLIPLGANGILILGQGACSSCCGIDPEQVHIMVTKRSLEKQYDQVVAVYDSFMASTLEQSPYTISHRGDETEFNLREWAFKAQNSRENTRSRRFSGSNIRSFREDARSFRSNTTISSTASSPGYSLREEIDPSTYSFTTALKALQARSGYSNNRECLSPDGFALNSKWDEAEKYICNPLSGEVPMECLSAKTLSGRSFRSLTNRITMSAPLVFSNHSRQIHTRTTAIATHDDIANHFPIKENTLEGLVSTRDVGTQSTPPELSSSSFSPSPASTPSITERKRCEIQGGDSPNCNSKLKVEEQVQVKGTRGEEEATKREINKEEMQNKNDEQMWRCSIRKQGGCLSWMRKRQREKSKPKKKNFFFSSLEDAKKES</sequence>
<dbReference type="AlphaFoldDB" id="A0A6N2LYM7"/>
<protein>
    <submittedName>
        <fullName evidence="2">Uncharacterized protein</fullName>
    </submittedName>
</protein>
<proteinExistence type="predicted"/>
<feature type="compositionally biased region" description="Low complexity" evidence="1">
    <location>
        <begin position="332"/>
        <end position="354"/>
    </location>
</feature>
<dbReference type="PANTHER" id="PTHR36748">
    <property type="entry name" value="MENTAL RETARDATION GTPASE ACTIVATING PROTEIN"/>
    <property type="match status" value="1"/>
</dbReference>
<dbReference type="EMBL" id="CAADRP010001625">
    <property type="protein sequence ID" value="VFU45597.1"/>
    <property type="molecule type" value="Genomic_DNA"/>
</dbReference>
<feature type="region of interest" description="Disordered" evidence="1">
    <location>
        <begin position="328"/>
        <end position="355"/>
    </location>
</feature>
<gene>
    <name evidence="2" type="ORF">SVIM_LOCUS286004</name>
</gene>
<evidence type="ECO:0000313" key="2">
    <source>
        <dbReference type="EMBL" id="VFU45597.1"/>
    </source>
</evidence>
<feature type="region of interest" description="Disordered" evidence="1">
    <location>
        <begin position="383"/>
        <end position="404"/>
    </location>
</feature>
<reference evidence="2" key="1">
    <citation type="submission" date="2019-03" db="EMBL/GenBank/DDBJ databases">
        <authorList>
            <person name="Mank J."/>
            <person name="Almeida P."/>
        </authorList>
    </citation>
    <scope>NUCLEOTIDE SEQUENCE</scope>
    <source>
        <strain evidence="2">78183</strain>
    </source>
</reference>
<name>A0A6N2LYM7_SALVM</name>
<dbReference type="PANTHER" id="PTHR36748:SF3">
    <property type="entry name" value="MENTAL RETARDATION GTPASE ACTIVATING PROTEIN"/>
    <property type="match status" value="1"/>
</dbReference>
<evidence type="ECO:0000256" key="1">
    <source>
        <dbReference type="SAM" id="MobiDB-lite"/>
    </source>
</evidence>
<accession>A0A6N2LYM7</accession>
<organism evidence="2">
    <name type="scientific">Salix viminalis</name>
    <name type="common">Common osier</name>
    <name type="synonym">Basket willow</name>
    <dbReference type="NCBI Taxonomy" id="40686"/>
    <lineage>
        <taxon>Eukaryota</taxon>
        <taxon>Viridiplantae</taxon>
        <taxon>Streptophyta</taxon>
        <taxon>Embryophyta</taxon>
        <taxon>Tracheophyta</taxon>
        <taxon>Spermatophyta</taxon>
        <taxon>Magnoliopsida</taxon>
        <taxon>eudicotyledons</taxon>
        <taxon>Gunneridae</taxon>
        <taxon>Pentapetalae</taxon>
        <taxon>rosids</taxon>
        <taxon>fabids</taxon>
        <taxon>Malpighiales</taxon>
        <taxon>Salicaceae</taxon>
        <taxon>Saliceae</taxon>
        <taxon>Salix</taxon>
    </lineage>
</organism>